<organism evidence="9 10">
    <name type="scientific">Caulobacter henricii</name>
    <dbReference type="NCBI Taxonomy" id="69395"/>
    <lineage>
        <taxon>Bacteria</taxon>
        <taxon>Pseudomonadati</taxon>
        <taxon>Pseudomonadota</taxon>
        <taxon>Alphaproteobacteria</taxon>
        <taxon>Caulobacterales</taxon>
        <taxon>Caulobacteraceae</taxon>
        <taxon>Caulobacter</taxon>
    </lineage>
</organism>
<keyword evidence="4 8" id="KW-0694">RNA-binding</keyword>
<evidence type="ECO:0000313" key="10">
    <source>
        <dbReference type="Proteomes" id="UP000056905"/>
    </source>
</evidence>
<gene>
    <name evidence="8" type="primary">rpsT</name>
    <name evidence="9" type="ORF">AQ619_18110</name>
</gene>
<accession>A0A0P0P455</accession>
<evidence type="ECO:0000256" key="5">
    <source>
        <dbReference type="ARBA" id="ARBA00022980"/>
    </source>
</evidence>
<comment type="function">
    <text evidence="1 8">Binds directly to 16S ribosomal RNA.</text>
</comment>
<dbReference type="InterPro" id="IPR002583">
    <property type="entry name" value="Ribosomal_bS20"/>
</dbReference>
<dbReference type="FunFam" id="1.20.58.110:FF:000001">
    <property type="entry name" value="30S ribosomal protein S20"/>
    <property type="match status" value="1"/>
</dbReference>
<evidence type="ECO:0000256" key="7">
    <source>
        <dbReference type="ARBA" id="ARBA00035136"/>
    </source>
</evidence>
<proteinExistence type="inferred from homology"/>
<keyword evidence="6 8" id="KW-0687">Ribonucleoprotein</keyword>
<dbReference type="KEGG" id="chq:AQ619_18110"/>
<keyword evidence="10" id="KW-1185">Reference proteome</keyword>
<keyword evidence="5 8" id="KW-0689">Ribosomal protein</keyword>
<dbReference type="Proteomes" id="UP000056905">
    <property type="component" value="Chromosome"/>
</dbReference>
<evidence type="ECO:0000256" key="1">
    <source>
        <dbReference type="ARBA" id="ARBA00003134"/>
    </source>
</evidence>
<dbReference type="PANTHER" id="PTHR33398:SF1">
    <property type="entry name" value="SMALL RIBOSOMAL SUBUNIT PROTEIN BS20C"/>
    <property type="match status" value="1"/>
</dbReference>
<sequence length="91" mass="9900">MANNPGAKKAIRKIARRTEVNTARRSRVRTFLRKFEDALVAGDVAVAKAAFVEAQSELMRAVSKGVVHPNTGSRKVSRLAARLKKLDKAAA</sequence>
<evidence type="ECO:0000313" key="9">
    <source>
        <dbReference type="EMBL" id="ALL15123.1"/>
    </source>
</evidence>
<dbReference type="Gene3D" id="1.20.58.110">
    <property type="entry name" value="Ribosomal protein S20"/>
    <property type="match status" value="1"/>
</dbReference>
<dbReference type="InterPro" id="IPR036510">
    <property type="entry name" value="Ribosomal_bS20_sf"/>
</dbReference>
<evidence type="ECO:0000256" key="6">
    <source>
        <dbReference type="ARBA" id="ARBA00023274"/>
    </source>
</evidence>
<name>A0A0P0P455_9CAUL</name>
<dbReference type="HAMAP" id="MF_00500">
    <property type="entry name" value="Ribosomal_bS20"/>
    <property type="match status" value="1"/>
</dbReference>
<dbReference type="PANTHER" id="PTHR33398">
    <property type="entry name" value="30S RIBOSOMAL PROTEIN S20"/>
    <property type="match status" value="1"/>
</dbReference>
<comment type="similarity">
    <text evidence="2 8">Belongs to the bacterial ribosomal protein bS20 family.</text>
</comment>
<dbReference type="STRING" id="69395.AQ619_18110"/>
<dbReference type="Pfam" id="PF01649">
    <property type="entry name" value="Ribosomal_S20p"/>
    <property type="match status" value="1"/>
</dbReference>
<evidence type="ECO:0000256" key="4">
    <source>
        <dbReference type="ARBA" id="ARBA00022884"/>
    </source>
</evidence>
<dbReference type="GO" id="GO:0003735">
    <property type="term" value="F:structural constituent of ribosome"/>
    <property type="evidence" value="ECO:0007669"/>
    <property type="project" value="InterPro"/>
</dbReference>
<dbReference type="EMBL" id="CP013002">
    <property type="protein sequence ID" value="ALL15123.1"/>
    <property type="molecule type" value="Genomic_DNA"/>
</dbReference>
<dbReference type="AlphaFoldDB" id="A0A0P0P455"/>
<dbReference type="GO" id="GO:0070181">
    <property type="term" value="F:small ribosomal subunit rRNA binding"/>
    <property type="evidence" value="ECO:0007669"/>
    <property type="project" value="TreeGrafter"/>
</dbReference>
<keyword evidence="3 8" id="KW-0699">rRNA-binding</keyword>
<protein>
    <recommendedName>
        <fullName evidence="7 8">Small ribosomal subunit protein bS20</fullName>
    </recommendedName>
</protein>
<dbReference type="GO" id="GO:0005829">
    <property type="term" value="C:cytosol"/>
    <property type="evidence" value="ECO:0007669"/>
    <property type="project" value="TreeGrafter"/>
</dbReference>
<evidence type="ECO:0000256" key="8">
    <source>
        <dbReference type="HAMAP-Rule" id="MF_00500"/>
    </source>
</evidence>
<dbReference type="SUPFAM" id="SSF46992">
    <property type="entry name" value="Ribosomal protein S20"/>
    <property type="match status" value="1"/>
</dbReference>
<dbReference type="RefSeq" id="WP_062151057.1">
    <property type="nucleotide sequence ID" value="NZ_CP013002.1"/>
</dbReference>
<reference evidence="9 10" key="1">
    <citation type="submission" date="2015-10" db="EMBL/GenBank/DDBJ databases">
        <title>Conservation of the essential genome among Caulobacter and Brevundimonas species.</title>
        <authorList>
            <person name="Scott D."/>
            <person name="Ely B."/>
        </authorList>
    </citation>
    <scope>NUCLEOTIDE SEQUENCE [LARGE SCALE GENOMIC DNA]</scope>
    <source>
        <strain evidence="9 10">CB4</strain>
    </source>
</reference>
<dbReference type="NCBIfam" id="TIGR00029">
    <property type="entry name" value="S20"/>
    <property type="match status" value="1"/>
</dbReference>
<evidence type="ECO:0000256" key="3">
    <source>
        <dbReference type="ARBA" id="ARBA00022730"/>
    </source>
</evidence>
<dbReference type="OrthoDB" id="9807974at2"/>
<evidence type="ECO:0000256" key="2">
    <source>
        <dbReference type="ARBA" id="ARBA00007634"/>
    </source>
</evidence>
<dbReference type="eggNOG" id="COG0268">
    <property type="taxonomic scope" value="Bacteria"/>
</dbReference>
<dbReference type="GO" id="GO:0015935">
    <property type="term" value="C:small ribosomal subunit"/>
    <property type="evidence" value="ECO:0007669"/>
    <property type="project" value="TreeGrafter"/>
</dbReference>
<dbReference type="GO" id="GO:0006412">
    <property type="term" value="P:translation"/>
    <property type="evidence" value="ECO:0007669"/>
    <property type="project" value="UniProtKB-UniRule"/>
</dbReference>